<feature type="compositionally biased region" description="Polar residues" evidence="6">
    <location>
        <begin position="408"/>
        <end position="418"/>
    </location>
</feature>
<dbReference type="GO" id="GO:0005886">
    <property type="term" value="C:plasma membrane"/>
    <property type="evidence" value="ECO:0007669"/>
    <property type="project" value="TreeGrafter"/>
</dbReference>
<dbReference type="PRINTS" id="PR00260">
    <property type="entry name" value="CHEMTRNSDUCR"/>
</dbReference>
<feature type="domain" description="Methyl-accepting transducer" evidence="8">
    <location>
        <begin position="397"/>
        <end position="612"/>
    </location>
</feature>
<evidence type="ECO:0000256" key="5">
    <source>
        <dbReference type="SAM" id="Coils"/>
    </source>
</evidence>
<dbReference type="InterPro" id="IPR024478">
    <property type="entry name" value="HlyB_4HB_MCP"/>
</dbReference>
<dbReference type="OrthoDB" id="9814363at2"/>
<dbReference type="GO" id="GO:0006935">
    <property type="term" value="P:chemotaxis"/>
    <property type="evidence" value="ECO:0007669"/>
    <property type="project" value="UniProtKB-KW"/>
</dbReference>
<evidence type="ECO:0000256" key="6">
    <source>
        <dbReference type="SAM" id="MobiDB-lite"/>
    </source>
</evidence>
<dbReference type="InterPro" id="IPR004089">
    <property type="entry name" value="MCPsignal_dom"/>
</dbReference>
<dbReference type="InterPro" id="IPR004090">
    <property type="entry name" value="Chemotax_Me-accpt_rcpt"/>
</dbReference>
<dbReference type="Pfam" id="PF12729">
    <property type="entry name" value="4HB_MCP_1"/>
    <property type="match status" value="1"/>
</dbReference>
<feature type="transmembrane region" description="Helical" evidence="7">
    <location>
        <begin position="319"/>
        <end position="338"/>
    </location>
</feature>
<comment type="caution">
    <text evidence="10">The sequence shown here is derived from an EMBL/GenBank/DDBJ whole genome shotgun (WGS) entry which is preliminary data.</text>
</comment>
<reference evidence="11" key="1">
    <citation type="submission" date="2015-12" db="EMBL/GenBank/DDBJ databases">
        <authorList>
            <person name="Lodha T.D."/>
            <person name="Chintalapati S."/>
            <person name="Chintalapati V.R."/>
            <person name="Sravanthi T."/>
        </authorList>
    </citation>
    <scope>NUCLEOTIDE SEQUENCE [LARGE SCALE GENOMIC DNA]</scope>
    <source>
        <strain evidence="11">JC133</strain>
    </source>
</reference>
<evidence type="ECO:0000256" key="1">
    <source>
        <dbReference type="ARBA" id="ARBA00004370"/>
    </source>
</evidence>
<evidence type="ECO:0000256" key="4">
    <source>
        <dbReference type="PROSITE-ProRule" id="PRU00284"/>
    </source>
</evidence>
<sequence length="730" mass="79048">MKNIKLGIKLVGGFSLVAAIVLVVGFFGWMGANQMNRHIDEISRVRLPSVDALLSLRGESNALRIAFRSLLNPRMSMEDRERQYENIAEARRRTYEDAIGIYEPLPQTPEEARLWEQFLPALAAWAEYNENFIAESRRIEASQILNPEEYGLIIQGFIGDHQELIRDVAVLLITGADFTGGEDHRRCNFGQWLSEYRTQNPVILQAIREIGPYHEAFHRSVADIRTALRQGNRPRAEELFSQTLLPSADRTIELFGTMLAEADRVDAIYDELSRQALTEGARHQREAMAILAQIIDINRAVAAEATEMAVRDGARVQRIALTGIVLGVTLALVLGLLLTRAITGPVYKGVTFAQQLAKGDLTTTLDVDQKDEIGILAGALQEMRNQLLSVVADIQSASANVAAGSEEMSGTAQQLSQGATEQAASAEEVSSSMEQMGANIRQNSDNALQTEKISQKAARNAQEGGQAVSQTVSAMKEISEKINIIDEIARNTNLLALNAAIEAARAGEHGKGFAVVASEVRKLAERSQKAAAEIADLSRNSVDVAEKAGTMISEIIPDIQKTAELVQEITAASREQNSGADQINQALMQLDQVVQQNASASEEMASMAEELSSQAEQLQSTMEFFRVNNSGRVAEAPRAVQSRKGGTPGGRSSGGSQGSGSTGRSSSGSSSQGKGPHQLEHHQKQRESGGSGSSERGITLADKGSQAHSRISLDLNENGPDDMDGEFESF</sequence>
<dbReference type="PANTHER" id="PTHR43531">
    <property type="entry name" value="PROTEIN ICFG"/>
    <property type="match status" value="1"/>
</dbReference>
<dbReference type="Pfam" id="PF13682">
    <property type="entry name" value="CZB"/>
    <property type="match status" value="1"/>
</dbReference>
<dbReference type="RefSeq" id="WP_103679354.1">
    <property type="nucleotide sequence ID" value="NZ_LPWH01000006.1"/>
</dbReference>
<feature type="compositionally biased region" description="Low complexity" evidence="6">
    <location>
        <begin position="662"/>
        <end position="676"/>
    </location>
</feature>
<evidence type="ECO:0000259" key="8">
    <source>
        <dbReference type="PROSITE" id="PS50111"/>
    </source>
</evidence>
<name>A0A2S4JZ49_9SPIO</name>
<dbReference type="InterPro" id="IPR003660">
    <property type="entry name" value="HAMP_dom"/>
</dbReference>
<evidence type="ECO:0000313" key="10">
    <source>
        <dbReference type="EMBL" id="POR04781.1"/>
    </source>
</evidence>
<accession>A0A2S4JZ49</accession>
<feature type="compositionally biased region" description="Acidic residues" evidence="6">
    <location>
        <begin position="719"/>
        <end position="730"/>
    </location>
</feature>
<feature type="compositionally biased region" description="Low complexity" evidence="6">
    <location>
        <begin position="419"/>
        <end position="434"/>
    </location>
</feature>
<evidence type="ECO:0000259" key="9">
    <source>
        <dbReference type="PROSITE" id="PS50885"/>
    </source>
</evidence>
<dbReference type="SUPFAM" id="SSF58104">
    <property type="entry name" value="Methyl-accepting chemotaxis protein (MCP) signaling domain"/>
    <property type="match status" value="1"/>
</dbReference>
<dbReference type="FunFam" id="1.10.287.950:FF:000001">
    <property type="entry name" value="Methyl-accepting chemotaxis sensory transducer"/>
    <property type="match status" value="1"/>
</dbReference>
<feature type="coiled-coil region" evidence="5">
    <location>
        <begin position="583"/>
        <end position="628"/>
    </location>
</feature>
<keyword evidence="7" id="KW-1133">Transmembrane helix</keyword>
<feature type="domain" description="HAMP" evidence="9">
    <location>
        <begin position="340"/>
        <end position="392"/>
    </location>
</feature>
<feature type="region of interest" description="Disordered" evidence="6">
    <location>
        <begin position="629"/>
        <end position="730"/>
    </location>
</feature>
<comment type="similarity">
    <text evidence="3">Belongs to the methyl-accepting chemotaxis (MCP) protein family.</text>
</comment>
<keyword evidence="4" id="KW-0807">Transducer</keyword>
<evidence type="ECO:0000256" key="7">
    <source>
        <dbReference type="SAM" id="Phobius"/>
    </source>
</evidence>
<keyword evidence="7" id="KW-0812">Transmembrane</keyword>
<dbReference type="PROSITE" id="PS50885">
    <property type="entry name" value="HAMP"/>
    <property type="match status" value="1"/>
</dbReference>
<dbReference type="InterPro" id="IPR025991">
    <property type="entry name" value="Chemoreceptor_zinc-bind_dom"/>
</dbReference>
<dbReference type="Pfam" id="PF00672">
    <property type="entry name" value="HAMP"/>
    <property type="match status" value="1"/>
</dbReference>
<dbReference type="AlphaFoldDB" id="A0A2S4JZ49"/>
<dbReference type="Gene3D" id="1.10.287.950">
    <property type="entry name" value="Methyl-accepting chemotaxis protein"/>
    <property type="match status" value="1"/>
</dbReference>
<dbReference type="GO" id="GO:0007165">
    <property type="term" value="P:signal transduction"/>
    <property type="evidence" value="ECO:0007669"/>
    <property type="project" value="UniProtKB-KW"/>
</dbReference>
<dbReference type="SMART" id="SM00283">
    <property type="entry name" value="MA"/>
    <property type="match status" value="1"/>
</dbReference>
<feature type="compositionally biased region" description="Basic and acidic residues" evidence="6">
    <location>
        <begin position="677"/>
        <end position="687"/>
    </location>
</feature>
<evidence type="ECO:0000313" key="11">
    <source>
        <dbReference type="Proteomes" id="UP000237350"/>
    </source>
</evidence>
<protein>
    <submittedName>
        <fullName evidence="10">Chemotaxis protein</fullName>
    </submittedName>
</protein>
<keyword evidence="2" id="KW-0145">Chemotaxis</keyword>
<keyword evidence="5" id="KW-0175">Coiled coil</keyword>
<feature type="transmembrane region" description="Helical" evidence="7">
    <location>
        <begin position="6"/>
        <end position="29"/>
    </location>
</feature>
<dbReference type="PANTHER" id="PTHR43531:SF11">
    <property type="entry name" value="METHYL-ACCEPTING CHEMOTAXIS PROTEIN 3"/>
    <property type="match status" value="1"/>
</dbReference>
<dbReference type="Gene3D" id="1.20.120.30">
    <property type="entry name" value="Aspartate receptor, ligand-binding domain"/>
    <property type="match status" value="1"/>
</dbReference>
<dbReference type="SMART" id="SM00304">
    <property type="entry name" value="HAMP"/>
    <property type="match status" value="1"/>
</dbReference>
<dbReference type="EMBL" id="LPWH01000006">
    <property type="protein sequence ID" value="POR04781.1"/>
    <property type="molecule type" value="Genomic_DNA"/>
</dbReference>
<comment type="subcellular location">
    <subcellularLocation>
        <location evidence="1">Membrane</location>
    </subcellularLocation>
</comment>
<dbReference type="CDD" id="cd11386">
    <property type="entry name" value="MCP_signal"/>
    <property type="match status" value="1"/>
</dbReference>
<evidence type="ECO:0000256" key="2">
    <source>
        <dbReference type="ARBA" id="ARBA00022500"/>
    </source>
</evidence>
<proteinExistence type="inferred from homology"/>
<dbReference type="InterPro" id="IPR051310">
    <property type="entry name" value="MCP_chemotaxis"/>
</dbReference>
<dbReference type="CDD" id="cd06225">
    <property type="entry name" value="HAMP"/>
    <property type="match status" value="1"/>
</dbReference>
<gene>
    <name evidence="10" type="ORF">AU468_02475</name>
</gene>
<feature type="region of interest" description="Disordered" evidence="6">
    <location>
        <begin position="408"/>
        <end position="434"/>
    </location>
</feature>
<evidence type="ECO:0000256" key="3">
    <source>
        <dbReference type="ARBA" id="ARBA00029447"/>
    </source>
</evidence>
<dbReference type="GO" id="GO:0004888">
    <property type="term" value="F:transmembrane signaling receptor activity"/>
    <property type="evidence" value="ECO:0007669"/>
    <property type="project" value="InterPro"/>
</dbReference>
<feature type="compositionally biased region" description="Gly residues" evidence="6">
    <location>
        <begin position="646"/>
        <end position="661"/>
    </location>
</feature>
<organism evidence="10 11">
    <name type="scientific">Alkalispirochaeta sphaeroplastigenens</name>
    <dbReference type="NCBI Taxonomy" id="1187066"/>
    <lineage>
        <taxon>Bacteria</taxon>
        <taxon>Pseudomonadati</taxon>
        <taxon>Spirochaetota</taxon>
        <taxon>Spirochaetia</taxon>
        <taxon>Spirochaetales</taxon>
        <taxon>Spirochaetaceae</taxon>
        <taxon>Alkalispirochaeta</taxon>
    </lineage>
</organism>
<keyword evidence="7" id="KW-0472">Membrane</keyword>
<dbReference type="Pfam" id="PF00015">
    <property type="entry name" value="MCPsignal"/>
    <property type="match status" value="1"/>
</dbReference>
<dbReference type="Proteomes" id="UP000237350">
    <property type="component" value="Unassembled WGS sequence"/>
</dbReference>
<dbReference type="PROSITE" id="PS50111">
    <property type="entry name" value="CHEMOTAXIS_TRANSDUC_2"/>
    <property type="match status" value="1"/>
</dbReference>
<keyword evidence="11" id="KW-1185">Reference proteome</keyword>